<protein>
    <submittedName>
        <fullName evidence="2">Uncharacterized protein</fullName>
    </submittedName>
</protein>
<name>A0A4Q1D994_9BACT</name>
<proteinExistence type="predicted"/>
<gene>
    <name evidence="2" type="ORF">ESB13_03570</name>
</gene>
<evidence type="ECO:0000256" key="1">
    <source>
        <dbReference type="SAM" id="Coils"/>
    </source>
</evidence>
<accession>A0A4Q1D994</accession>
<dbReference type="AlphaFoldDB" id="A0A4Q1D994"/>
<keyword evidence="1" id="KW-0175">Coiled coil</keyword>
<evidence type="ECO:0000313" key="3">
    <source>
        <dbReference type="Proteomes" id="UP000290545"/>
    </source>
</evidence>
<organism evidence="2 3">
    <name type="scientific">Filimonas effusa</name>
    <dbReference type="NCBI Taxonomy" id="2508721"/>
    <lineage>
        <taxon>Bacteria</taxon>
        <taxon>Pseudomonadati</taxon>
        <taxon>Bacteroidota</taxon>
        <taxon>Chitinophagia</taxon>
        <taxon>Chitinophagales</taxon>
        <taxon>Chitinophagaceae</taxon>
        <taxon>Filimonas</taxon>
    </lineage>
</organism>
<dbReference type="EMBL" id="SDHZ01000001">
    <property type="protein sequence ID" value="RXK85901.1"/>
    <property type="molecule type" value="Genomic_DNA"/>
</dbReference>
<keyword evidence="3" id="KW-1185">Reference proteome</keyword>
<feature type="coiled-coil region" evidence="1">
    <location>
        <begin position="220"/>
        <end position="247"/>
    </location>
</feature>
<dbReference type="Proteomes" id="UP000290545">
    <property type="component" value="Unassembled WGS sequence"/>
</dbReference>
<evidence type="ECO:0000313" key="2">
    <source>
        <dbReference type="EMBL" id="RXK85901.1"/>
    </source>
</evidence>
<sequence length="716" mass="82801">MGLSTKVLPEKQHSPIKGRKKAEGDLVIHGNILYNVDYRSYIDTPYAENDIYYHTIQTYLDITYKKNYPVRVYLTNRFSNSALTRDFTDLNMQFSSNEFRNKIRQTLRAYEYDLPRLTMDSLLRLQKELDLKKYELAWCKGWMKDQSTIQKLVEEKERELYGERNQRFDMPDLPLGNKTGINWSKSMDRSAFAKRLFQMPDKSELPDSLLPKDSSLAERYEANTRKLDSLQHEIKTLTTKCISLRDKLEVLRSGKNIGVDKIANIEQLEEEVRRRNVPDSALPRGYKTLWAVKSIGIGRTLVDYSELSAKNVSINGIQLEYNPGYYVAFAAGTINYRFRDFVIKRGNTPSQYLQMIRVGKGDRNGTNVITTFYSGKKQIYNNTGAQDVKSPGYQLMGFTVEGNYKLNDYTRLTVEVAKSSLPYYNQPAKKGLLSTALSFDDRSNEAYSAKIQSVIPKTNTKLSGFYKRYGENFQSFSLITTGVEQRSWMLKADQLFFGKKLNVIASLKENDYSNPAATMVYQNNIVFKTLQATLRLPHWPIVSVGYYPSSQLTKLSDDKFVENTFYSLVGNVNYYYKVHDINMNSTAVYTRFYNRQQDSAFVYFNTTNLLLNQSFFYRKLTYQATGAMAFNQEYNLYTLDNDVQYALLEWLSLGAGIKYNYQTNYNIKQLGYKGSAIIKVKKLGEFQLMLDNGFIPGAQKQLVKNKTGRFSFFKLF</sequence>
<comment type="caution">
    <text evidence="2">The sequence shown here is derived from an EMBL/GenBank/DDBJ whole genome shotgun (WGS) entry which is preliminary data.</text>
</comment>
<reference evidence="2 3" key="1">
    <citation type="submission" date="2019-01" db="EMBL/GenBank/DDBJ databases">
        <title>Filimonas sp. strain TTM-71.</title>
        <authorList>
            <person name="Chen W.-M."/>
        </authorList>
    </citation>
    <scope>NUCLEOTIDE SEQUENCE [LARGE SCALE GENOMIC DNA]</scope>
    <source>
        <strain evidence="2 3">TTM-71</strain>
    </source>
</reference>